<proteinExistence type="predicted"/>
<evidence type="ECO:0000313" key="1">
    <source>
        <dbReference type="EMBL" id="EDW35713.1"/>
    </source>
</evidence>
<gene>
    <name evidence="1" type="primary">Dper\GL17407</name>
    <name evidence="1" type="ORF">Dper_GL17407</name>
</gene>
<dbReference type="eggNOG" id="KOG1171">
    <property type="taxonomic scope" value="Eukaryota"/>
</dbReference>
<protein>
    <submittedName>
        <fullName evidence="1">GL17407</fullName>
    </submittedName>
</protein>
<accession>B4GGU3</accession>
<dbReference type="STRING" id="7234.B4GGU3"/>
<dbReference type="AlphaFoldDB" id="B4GGU3"/>
<dbReference type="Proteomes" id="UP000008744">
    <property type="component" value="Unassembled WGS sequence"/>
</dbReference>
<dbReference type="HOGENOM" id="CLU_3016431_0_0_1"/>
<keyword evidence="2" id="KW-1185">Reference proteome</keyword>
<dbReference type="OrthoDB" id="6283463at2759"/>
<organism evidence="2">
    <name type="scientific">Drosophila persimilis</name>
    <name type="common">Fruit fly</name>
    <dbReference type="NCBI Taxonomy" id="7234"/>
    <lineage>
        <taxon>Eukaryota</taxon>
        <taxon>Metazoa</taxon>
        <taxon>Ecdysozoa</taxon>
        <taxon>Arthropoda</taxon>
        <taxon>Hexapoda</taxon>
        <taxon>Insecta</taxon>
        <taxon>Pterygota</taxon>
        <taxon>Neoptera</taxon>
        <taxon>Endopterygota</taxon>
        <taxon>Diptera</taxon>
        <taxon>Brachycera</taxon>
        <taxon>Muscomorpha</taxon>
        <taxon>Ephydroidea</taxon>
        <taxon>Drosophilidae</taxon>
        <taxon>Drosophila</taxon>
        <taxon>Sophophora</taxon>
    </lineage>
</organism>
<evidence type="ECO:0000313" key="2">
    <source>
        <dbReference type="Proteomes" id="UP000008744"/>
    </source>
</evidence>
<reference evidence="1 2" key="1">
    <citation type="journal article" date="2007" name="Nature">
        <title>Evolution of genes and genomes on the Drosophila phylogeny.</title>
        <authorList>
            <consortium name="Drosophila 12 Genomes Consortium"/>
            <person name="Clark A.G."/>
            <person name="Eisen M.B."/>
            <person name="Smith D.R."/>
            <person name="Bergman C.M."/>
            <person name="Oliver B."/>
            <person name="Markow T.A."/>
            <person name="Kaufman T.C."/>
            <person name="Kellis M."/>
            <person name="Gelbart W."/>
            <person name="Iyer V.N."/>
            <person name="Pollard D.A."/>
            <person name="Sackton T.B."/>
            <person name="Larracuente A.M."/>
            <person name="Singh N.D."/>
            <person name="Abad J.P."/>
            <person name="Abt D.N."/>
            <person name="Adryan B."/>
            <person name="Aguade M."/>
            <person name="Akashi H."/>
            <person name="Anderson W.W."/>
            <person name="Aquadro C.F."/>
            <person name="Ardell D.H."/>
            <person name="Arguello R."/>
            <person name="Artieri C.G."/>
            <person name="Barbash D.A."/>
            <person name="Barker D."/>
            <person name="Barsanti P."/>
            <person name="Batterham P."/>
            <person name="Batzoglou S."/>
            <person name="Begun D."/>
            <person name="Bhutkar A."/>
            <person name="Blanco E."/>
            <person name="Bosak S.A."/>
            <person name="Bradley R.K."/>
            <person name="Brand A.D."/>
            <person name="Brent M.R."/>
            <person name="Brooks A.N."/>
            <person name="Brown R.H."/>
            <person name="Butlin R.K."/>
            <person name="Caggese C."/>
            <person name="Calvi B.R."/>
            <person name="Bernardo de Carvalho A."/>
            <person name="Caspi A."/>
            <person name="Castrezana S."/>
            <person name="Celniker S.E."/>
            <person name="Chang J.L."/>
            <person name="Chapple C."/>
            <person name="Chatterji S."/>
            <person name="Chinwalla A."/>
            <person name="Civetta A."/>
            <person name="Clifton S.W."/>
            <person name="Comeron J.M."/>
            <person name="Costello J.C."/>
            <person name="Coyne J.A."/>
            <person name="Daub J."/>
            <person name="David R.G."/>
            <person name="Delcher A.L."/>
            <person name="Delehaunty K."/>
            <person name="Do C.B."/>
            <person name="Ebling H."/>
            <person name="Edwards K."/>
            <person name="Eickbush T."/>
            <person name="Evans J.D."/>
            <person name="Filipski A."/>
            <person name="Findeiss S."/>
            <person name="Freyhult E."/>
            <person name="Fulton L."/>
            <person name="Fulton R."/>
            <person name="Garcia A.C."/>
            <person name="Gardiner A."/>
            <person name="Garfield D.A."/>
            <person name="Garvin B.E."/>
            <person name="Gibson G."/>
            <person name="Gilbert D."/>
            <person name="Gnerre S."/>
            <person name="Godfrey J."/>
            <person name="Good R."/>
            <person name="Gotea V."/>
            <person name="Gravely B."/>
            <person name="Greenberg A.J."/>
            <person name="Griffiths-Jones S."/>
            <person name="Gross S."/>
            <person name="Guigo R."/>
            <person name="Gustafson E.A."/>
            <person name="Haerty W."/>
            <person name="Hahn M.W."/>
            <person name="Halligan D.L."/>
            <person name="Halpern A.L."/>
            <person name="Halter G.M."/>
            <person name="Han M.V."/>
            <person name="Heger A."/>
            <person name="Hillier L."/>
            <person name="Hinrichs A.S."/>
            <person name="Holmes I."/>
            <person name="Hoskins R.A."/>
            <person name="Hubisz M.J."/>
            <person name="Hultmark D."/>
            <person name="Huntley M.A."/>
            <person name="Jaffe D.B."/>
            <person name="Jagadeeshan S."/>
            <person name="Jeck W.R."/>
            <person name="Johnson J."/>
            <person name="Jones C.D."/>
            <person name="Jordan W.C."/>
            <person name="Karpen G.H."/>
            <person name="Kataoka E."/>
            <person name="Keightley P.D."/>
            <person name="Kheradpour P."/>
            <person name="Kirkness E.F."/>
            <person name="Koerich L.B."/>
            <person name="Kristiansen K."/>
            <person name="Kudrna D."/>
            <person name="Kulathinal R.J."/>
            <person name="Kumar S."/>
            <person name="Kwok R."/>
            <person name="Lander E."/>
            <person name="Langley C.H."/>
            <person name="Lapoint R."/>
            <person name="Lazzaro B.P."/>
            <person name="Lee S.J."/>
            <person name="Levesque L."/>
            <person name="Li R."/>
            <person name="Lin C.F."/>
            <person name="Lin M.F."/>
            <person name="Lindblad-Toh K."/>
            <person name="Llopart A."/>
            <person name="Long M."/>
            <person name="Low L."/>
            <person name="Lozovsky E."/>
            <person name="Lu J."/>
            <person name="Luo M."/>
            <person name="Machado C.A."/>
            <person name="Makalowski W."/>
            <person name="Marzo M."/>
            <person name="Matsuda M."/>
            <person name="Matzkin L."/>
            <person name="McAllister B."/>
            <person name="McBride C.S."/>
            <person name="McKernan B."/>
            <person name="McKernan K."/>
            <person name="Mendez-Lago M."/>
            <person name="Minx P."/>
            <person name="Mollenhauer M.U."/>
            <person name="Montooth K."/>
            <person name="Mount S.M."/>
            <person name="Mu X."/>
            <person name="Myers E."/>
            <person name="Negre B."/>
            <person name="Newfeld S."/>
            <person name="Nielsen R."/>
            <person name="Noor M.A."/>
            <person name="O'Grady P."/>
            <person name="Pachter L."/>
            <person name="Papaceit M."/>
            <person name="Parisi M.J."/>
            <person name="Parisi M."/>
            <person name="Parts L."/>
            <person name="Pedersen J.S."/>
            <person name="Pesole G."/>
            <person name="Phillippy A.M."/>
            <person name="Ponting C.P."/>
            <person name="Pop M."/>
            <person name="Porcelli D."/>
            <person name="Powell J.R."/>
            <person name="Prohaska S."/>
            <person name="Pruitt K."/>
            <person name="Puig M."/>
            <person name="Quesneville H."/>
            <person name="Ram K.R."/>
            <person name="Rand D."/>
            <person name="Rasmussen M.D."/>
            <person name="Reed L.K."/>
            <person name="Reenan R."/>
            <person name="Reily A."/>
            <person name="Remington K.A."/>
            <person name="Rieger T.T."/>
            <person name="Ritchie M.G."/>
            <person name="Robin C."/>
            <person name="Rogers Y.H."/>
            <person name="Rohde C."/>
            <person name="Rozas J."/>
            <person name="Rubenfield M.J."/>
            <person name="Ruiz A."/>
            <person name="Russo S."/>
            <person name="Salzberg S.L."/>
            <person name="Sanchez-Gracia A."/>
            <person name="Saranga D.J."/>
            <person name="Sato H."/>
            <person name="Schaeffer S.W."/>
            <person name="Schatz M.C."/>
            <person name="Schlenke T."/>
            <person name="Schwartz R."/>
            <person name="Segarra C."/>
            <person name="Singh R.S."/>
            <person name="Sirot L."/>
            <person name="Sirota M."/>
            <person name="Sisneros N.B."/>
            <person name="Smith C.D."/>
            <person name="Smith T.F."/>
            <person name="Spieth J."/>
            <person name="Stage D.E."/>
            <person name="Stark A."/>
            <person name="Stephan W."/>
            <person name="Strausberg R.L."/>
            <person name="Strempel S."/>
            <person name="Sturgill D."/>
            <person name="Sutton G."/>
            <person name="Sutton G.G."/>
            <person name="Tao W."/>
            <person name="Teichmann S."/>
            <person name="Tobari Y.N."/>
            <person name="Tomimura Y."/>
            <person name="Tsolas J.M."/>
            <person name="Valente V.L."/>
            <person name="Venter E."/>
            <person name="Venter J.C."/>
            <person name="Vicario S."/>
            <person name="Vieira F.G."/>
            <person name="Vilella A.J."/>
            <person name="Villasante A."/>
            <person name="Walenz B."/>
            <person name="Wang J."/>
            <person name="Wasserman M."/>
            <person name="Watts T."/>
            <person name="Wilson D."/>
            <person name="Wilson R.K."/>
            <person name="Wing R.A."/>
            <person name="Wolfner M.F."/>
            <person name="Wong A."/>
            <person name="Wong G.K."/>
            <person name="Wu C.I."/>
            <person name="Wu G."/>
            <person name="Yamamoto D."/>
            <person name="Yang H.P."/>
            <person name="Yang S.P."/>
            <person name="Yorke J.A."/>
            <person name="Yoshida K."/>
            <person name="Zdobnov E."/>
            <person name="Zhang P."/>
            <person name="Zhang Y."/>
            <person name="Zimin A.V."/>
            <person name="Baldwin J."/>
            <person name="Abdouelleil A."/>
            <person name="Abdulkadir J."/>
            <person name="Abebe A."/>
            <person name="Abera B."/>
            <person name="Abreu J."/>
            <person name="Acer S.C."/>
            <person name="Aftuck L."/>
            <person name="Alexander A."/>
            <person name="An P."/>
            <person name="Anderson E."/>
            <person name="Anderson S."/>
            <person name="Arachi H."/>
            <person name="Azer M."/>
            <person name="Bachantsang P."/>
            <person name="Barry A."/>
            <person name="Bayul T."/>
            <person name="Berlin A."/>
            <person name="Bessette D."/>
            <person name="Bloom T."/>
            <person name="Blye J."/>
            <person name="Boguslavskiy L."/>
            <person name="Bonnet C."/>
            <person name="Boukhgalter B."/>
            <person name="Bourzgui I."/>
            <person name="Brown A."/>
            <person name="Cahill P."/>
            <person name="Channer S."/>
            <person name="Cheshatsang Y."/>
            <person name="Chuda L."/>
            <person name="Citroen M."/>
            <person name="Collymore A."/>
            <person name="Cooke P."/>
            <person name="Costello M."/>
            <person name="D'Aco K."/>
            <person name="Daza R."/>
            <person name="De Haan G."/>
            <person name="DeGray S."/>
            <person name="DeMaso C."/>
            <person name="Dhargay N."/>
            <person name="Dooley K."/>
            <person name="Dooley E."/>
            <person name="Doricent M."/>
            <person name="Dorje P."/>
            <person name="Dorjee K."/>
            <person name="Dupes A."/>
            <person name="Elong R."/>
            <person name="Falk J."/>
            <person name="Farina A."/>
            <person name="Faro S."/>
            <person name="Ferguson D."/>
            <person name="Fisher S."/>
            <person name="Foley C.D."/>
            <person name="Franke A."/>
            <person name="Friedrich D."/>
            <person name="Gadbois L."/>
            <person name="Gearin G."/>
            <person name="Gearin C.R."/>
            <person name="Giannoukos G."/>
            <person name="Goode T."/>
            <person name="Graham J."/>
            <person name="Grandbois E."/>
            <person name="Grewal S."/>
            <person name="Gyaltsen K."/>
            <person name="Hafez N."/>
            <person name="Hagos B."/>
            <person name="Hall J."/>
            <person name="Henson C."/>
            <person name="Hollinger A."/>
            <person name="Honan T."/>
            <person name="Huard M.D."/>
            <person name="Hughes L."/>
            <person name="Hurhula B."/>
            <person name="Husby M.E."/>
            <person name="Kamat A."/>
            <person name="Kanga B."/>
            <person name="Kashin S."/>
            <person name="Khazanovich D."/>
            <person name="Kisner P."/>
            <person name="Lance K."/>
            <person name="Lara M."/>
            <person name="Lee W."/>
            <person name="Lennon N."/>
            <person name="Letendre F."/>
            <person name="LeVine R."/>
            <person name="Lipovsky A."/>
            <person name="Liu X."/>
            <person name="Liu J."/>
            <person name="Liu S."/>
            <person name="Lokyitsang T."/>
            <person name="Lokyitsang Y."/>
            <person name="Lubonja R."/>
            <person name="Lui A."/>
            <person name="MacDonald P."/>
            <person name="Magnisalis V."/>
            <person name="Maru K."/>
            <person name="Matthews C."/>
            <person name="McCusker W."/>
            <person name="McDonough S."/>
            <person name="Mehta T."/>
            <person name="Meldrim J."/>
            <person name="Meneus L."/>
            <person name="Mihai O."/>
            <person name="Mihalev A."/>
            <person name="Mihova T."/>
            <person name="Mittelman R."/>
            <person name="Mlenga V."/>
            <person name="Montmayeur A."/>
            <person name="Mulrain L."/>
            <person name="Navidi A."/>
            <person name="Naylor J."/>
            <person name="Negash T."/>
            <person name="Nguyen T."/>
            <person name="Nguyen N."/>
            <person name="Nicol R."/>
            <person name="Norbu C."/>
            <person name="Norbu N."/>
            <person name="Novod N."/>
            <person name="O'Neill B."/>
            <person name="Osman S."/>
            <person name="Markiewicz E."/>
            <person name="Oyono O.L."/>
            <person name="Patti C."/>
            <person name="Phunkhang P."/>
            <person name="Pierre F."/>
            <person name="Priest M."/>
            <person name="Raghuraman S."/>
            <person name="Rege F."/>
            <person name="Reyes R."/>
            <person name="Rise C."/>
            <person name="Rogov P."/>
            <person name="Ross K."/>
            <person name="Ryan E."/>
            <person name="Settipalli S."/>
            <person name="Shea T."/>
            <person name="Sherpa N."/>
            <person name="Shi L."/>
            <person name="Shih D."/>
            <person name="Sparrow T."/>
            <person name="Spaulding J."/>
            <person name="Stalker J."/>
            <person name="Stange-Thomann N."/>
            <person name="Stavropoulos S."/>
            <person name="Stone C."/>
            <person name="Strader C."/>
            <person name="Tesfaye S."/>
            <person name="Thomson T."/>
            <person name="Thoulutsang Y."/>
            <person name="Thoulutsang D."/>
            <person name="Topham K."/>
            <person name="Topping I."/>
            <person name="Tsamla T."/>
            <person name="Vassiliev H."/>
            <person name="Vo A."/>
            <person name="Wangchuk T."/>
            <person name="Wangdi T."/>
            <person name="Weiand M."/>
            <person name="Wilkinson J."/>
            <person name="Wilson A."/>
            <person name="Yadav S."/>
            <person name="Young G."/>
            <person name="Yu Q."/>
            <person name="Zembek L."/>
            <person name="Zhong D."/>
            <person name="Zimmer A."/>
            <person name="Zwirko Z."/>
            <person name="Jaffe D.B."/>
            <person name="Alvarez P."/>
            <person name="Brockman W."/>
            <person name="Butler J."/>
            <person name="Chin C."/>
            <person name="Gnerre S."/>
            <person name="Grabherr M."/>
            <person name="Kleber M."/>
            <person name="Mauceli E."/>
            <person name="MacCallum I."/>
        </authorList>
    </citation>
    <scope>NUCLEOTIDE SEQUENCE [LARGE SCALE GENOMIC DNA]</scope>
    <source>
        <strain evidence="2">MSH-3 / Tucson 14011-0111.49</strain>
    </source>
</reference>
<name>B4GGU3_DROPE</name>
<dbReference type="EMBL" id="CH479183">
    <property type="protein sequence ID" value="EDW35713.1"/>
    <property type="molecule type" value="Genomic_DNA"/>
</dbReference>
<sequence>MCMISRIVMHEKQYSALEDTEREVMEELGESLSQIISFGKERIDTHELVDSMALAS</sequence>